<gene>
    <name evidence="1" type="ORF">B9G39_14710</name>
</gene>
<evidence type="ECO:0000313" key="1">
    <source>
        <dbReference type="EMBL" id="RDH44583.1"/>
    </source>
</evidence>
<sequence>MADIHIDDFYRDCALALLRLYNFFPRKCTLYVDDIISPEHPDEFGIPTQRHLACFGCMIWLAEEGYARYEDTIRHDALDQIVLTQTSFIKLSGLLPAQLCQPIPPHQQENPPLPPSVAEQHATLAQQLRHAINHQQALMVKHLLRYFFNKELPPPHS</sequence>
<name>A0A4P9VMK9_9GAMM</name>
<dbReference type="AlphaFoldDB" id="A0A4P9VMK9"/>
<protein>
    <submittedName>
        <fullName evidence="1">Uncharacterized protein</fullName>
    </submittedName>
</protein>
<accession>A0A4P9VMK9</accession>
<dbReference type="EMBL" id="NDXW01000001">
    <property type="protein sequence ID" value="RDH44583.1"/>
    <property type="molecule type" value="Genomic_DNA"/>
</dbReference>
<proteinExistence type="predicted"/>
<keyword evidence="2" id="KW-1185">Reference proteome</keyword>
<organism evidence="1 2">
    <name type="scientific">Zooshikella ganghwensis</name>
    <dbReference type="NCBI Taxonomy" id="202772"/>
    <lineage>
        <taxon>Bacteria</taxon>
        <taxon>Pseudomonadati</taxon>
        <taxon>Pseudomonadota</taxon>
        <taxon>Gammaproteobacteria</taxon>
        <taxon>Oceanospirillales</taxon>
        <taxon>Zooshikellaceae</taxon>
        <taxon>Zooshikella</taxon>
    </lineage>
</organism>
<dbReference type="Proteomes" id="UP000257039">
    <property type="component" value="Unassembled WGS sequence"/>
</dbReference>
<evidence type="ECO:0000313" key="2">
    <source>
        <dbReference type="Proteomes" id="UP000257039"/>
    </source>
</evidence>
<dbReference type="RefSeq" id="WP_094787705.1">
    <property type="nucleotide sequence ID" value="NZ_NDXW01000001.1"/>
</dbReference>
<comment type="caution">
    <text evidence="1">The sequence shown here is derived from an EMBL/GenBank/DDBJ whole genome shotgun (WGS) entry which is preliminary data.</text>
</comment>
<reference evidence="1 2" key="1">
    <citation type="submission" date="2017-04" db="EMBL/GenBank/DDBJ databases">
        <title>Draft genome sequence of Zooshikella ganghwensis VG4 isolated from Red Sea sediments.</title>
        <authorList>
            <person name="Rehman Z."/>
            <person name="Alam I."/>
            <person name="Kamau A."/>
            <person name="Bajic V."/>
            <person name="Leiknes T."/>
        </authorList>
    </citation>
    <scope>NUCLEOTIDE SEQUENCE [LARGE SCALE GENOMIC DNA]</scope>
    <source>
        <strain evidence="1 2">VG4</strain>
    </source>
</reference>